<dbReference type="Proteomes" id="UP000039046">
    <property type="component" value="Unassembled WGS sequence"/>
</dbReference>
<dbReference type="GO" id="GO:0000309">
    <property type="term" value="F:nicotinamide-nucleotide adenylyltransferase activity"/>
    <property type="evidence" value="ECO:0007669"/>
    <property type="project" value="TreeGrafter"/>
</dbReference>
<name>A0A0A1TRS1_9HYPO</name>
<dbReference type="STRING" id="1531966.A0A0A1TRS1"/>
<dbReference type="Gene3D" id="3.40.50.620">
    <property type="entry name" value="HUPs"/>
    <property type="match status" value="1"/>
</dbReference>
<dbReference type="GO" id="GO:0005737">
    <property type="term" value="C:cytoplasm"/>
    <property type="evidence" value="ECO:0007669"/>
    <property type="project" value="TreeGrafter"/>
</dbReference>
<sequence length="293" mass="32235">MKHNPKIVADFFSNSLESFLASRDAFRILCTLPHGDPVLVPRAPVRPVHQLIVLDSSFNPPTKAHAQMARSAILNANTEIANTRLLLLLAVNNADKAPTPASIPSRLNMMDGFGRGLLEQFGPHGLEIDVAVTTMPYFHTKSRLISQSFAQQINTEQVFLTGFDTVIRVFNPKYYGDGYSTVSTSTGMTPMQVALGPLFNRARLRVTMRPDDGWGSAEDQREYIGRLGRGELDHLGVDRGWISRIELVDGANGAGISSSKVREAVLNGNAAVVDYSVDPEVREWIGLEGLYRQ</sequence>
<evidence type="ECO:0000313" key="2">
    <source>
        <dbReference type="Proteomes" id="UP000039046"/>
    </source>
</evidence>
<dbReference type="EMBL" id="CDHN01000006">
    <property type="protein sequence ID" value="CEJ94042.1"/>
    <property type="molecule type" value="Genomic_DNA"/>
</dbReference>
<proteinExistence type="predicted"/>
<dbReference type="InterPro" id="IPR014729">
    <property type="entry name" value="Rossmann-like_a/b/a_fold"/>
</dbReference>
<dbReference type="AlphaFoldDB" id="A0A0A1TRS1"/>
<keyword evidence="2" id="KW-1185">Reference proteome</keyword>
<dbReference type="PANTHER" id="PTHR31285">
    <property type="entry name" value="NICOTINAMIDE MONONUCLEOTIDE ADENYLYLTRANSFERASE"/>
    <property type="match status" value="1"/>
</dbReference>
<evidence type="ECO:0000313" key="1">
    <source>
        <dbReference type="EMBL" id="CEJ94042.1"/>
    </source>
</evidence>
<protein>
    <recommendedName>
        <fullName evidence="3">Nicotinamide-nucleotide adenylyltransferase</fullName>
    </recommendedName>
</protein>
<accession>A0A0A1TRS1</accession>
<dbReference type="OrthoDB" id="5591297at2759"/>
<reference evidence="1 2" key="1">
    <citation type="journal article" date="2015" name="Genome Announc.">
        <title>Draft Genome Sequence and Gene Annotation of the Entomopathogenic Fungus Verticillium hemipterigenum.</title>
        <authorList>
            <person name="Horn F."/>
            <person name="Habel A."/>
            <person name="Scharf D.H."/>
            <person name="Dworschak J."/>
            <person name="Brakhage A.A."/>
            <person name="Guthke R."/>
            <person name="Hertweck C."/>
            <person name="Linde J."/>
        </authorList>
    </citation>
    <scope>NUCLEOTIDE SEQUENCE [LARGE SCALE GENOMIC DNA]</scope>
</reference>
<dbReference type="SUPFAM" id="SSF52374">
    <property type="entry name" value="Nucleotidylyl transferase"/>
    <property type="match status" value="1"/>
</dbReference>
<dbReference type="PANTHER" id="PTHR31285:SF0">
    <property type="entry name" value="NICOTINAMIDE MONONUCLEOTIDE ADENYLYLTRANSFERASE"/>
    <property type="match status" value="1"/>
</dbReference>
<organism evidence="1 2">
    <name type="scientific">[Torrubiella] hemipterigena</name>
    <dbReference type="NCBI Taxonomy" id="1531966"/>
    <lineage>
        <taxon>Eukaryota</taxon>
        <taxon>Fungi</taxon>
        <taxon>Dikarya</taxon>
        <taxon>Ascomycota</taxon>
        <taxon>Pezizomycotina</taxon>
        <taxon>Sordariomycetes</taxon>
        <taxon>Hypocreomycetidae</taxon>
        <taxon>Hypocreales</taxon>
        <taxon>Clavicipitaceae</taxon>
        <taxon>Clavicipitaceae incertae sedis</taxon>
        <taxon>'Torrubiella' clade</taxon>
    </lineage>
</organism>
<gene>
    <name evidence="1" type="ORF">VHEMI09598</name>
</gene>
<evidence type="ECO:0008006" key="3">
    <source>
        <dbReference type="Google" id="ProtNLM"/>
    </source>
</evidence>
<dbReference type="GO" id="GO:0005634">
    <property type="term" value="C:nucleus"/>
    <property type="evidence" value="ECO:0007669"/>
    <property type="project" value="TreeGrafter"/>
</dbReference>
<dbReference type="HOGENOM" id="CLU_032651_0_0_1"/>
<dbReference type="GO" id="GO:0016887">
    <property type="term" value="F:ATP hydrolysis activity"/>
    <property type="evidence" value="ECO:0007669"/>
    <property type="project" value="TreeGrafter"/>
</dbReference>